<evidence type="ECO:0000313" key="3">
    <source>
        <dbReference type="Proteomes" id="UP000501346"/>
    </source>
</evidence>
<dbReference type="Pfam" id="PF08227">
    <property type="entry name" value="DASH_Hsk3"/>
    <property type="match status" value="1"/>
</dbReference>
<dbReference type="Proteomes" id="UP000501346">
    <property type="component" value="Chromosome SeXI"/>
</dbReference>
<keyword evidence="3" id="KW-1185">Reference proteome</keyword>
<dbReference type="PANTHER" id="PTHR28289">
    <property type="entry name" value="DASH COMPLEX SUBUNIT HSK3"/>
    <property type="match status" value="1"/>
</dbReference>
<name>A0A6C1EBP6_SACPS</name>
<keyword evidence="1" id="KW-0175">Coiled coil</keyword>
<dbReference type="GO" id="GO:0008608">
    <property type="term" value="P:attachment of spindle microtubules to kinetochore"/>
    <property type="evidence" value="ECO:0007669"/>
    <property type="project" value="InterPro"/>
</dbReference>
<dbReference type="InterPro" id="IPR013183">
    <property type="entry name" value="Hsk3-like"/>
</dbReference>
<dbReference type="EMBL" id="CP049008">
    <property type="protein sequence ID" value="QID86321.1"/>
    <property type="molecule type" value="Genomic_DNA"/>
</dbReference>
<organism evidence="2 3">
    <name type="scientific">Saccharomyces pastorianus</name>
    <name type="common">Lager yeast</name>
    <name type="synonym">Saccharomyces cerevisiae x Saccharomyces eubayanus</name>
    <dbReference type="NCBI Taxonomy" id="27292"/>
    <lineage>
        <taxon>Eukaryota</taxon>
        <taxon>Fungi</taxon>
        <taxon>Dikarya</taxon>
        <taxon>Ascomycota</taxon>
        <taxon>Saccharomycotina</taxon>
        <taxon>Saccharomycetes</taxon>
        <taxon>Saccharomycetales</taxon>
        <taxon>Saccharomycetaceae</taxon>
        <taxon>Saccharomyces</taxon>
    </lineage>
</organism>
<dbReference type="AlphaFoldDB" id="A0A6C1EBP6"/>
<accession>A0A6C1EBP6</accession>
<feature type="coiled-coil region" evidence="1">
    <location>
        <begin position="2"/>
        <end position="36"/>
    </location>
</feature>
<reference evidence="2 3" key="1">
    <citation type="journal article" date="2019" name="BMC Genomics">
        <title>Chromosome level assembly and comparative genome analysis confirm lager-brewing yeasts originated from a single hybridization.</title>
        <authorList>
            <person name="Salazar A.N."/>
            <person name="Gorter de Vries A.R."/>
            <person name="van den Broek M."/>
            <person name="Brouwers N."/>
            <person name="de la Torre Cortes P."/>
            <person name="Kuijpers N.G.A."/>
            <person name="Daran J.G."/>
            <person name="Abeel T."/>
        </authorList>
    </citation>
    <scope>NUCLEOTIDE SEQUENCE [LARGE SCALE GENOMIC DNA]</scope>
    <source>
        <strain evidence="2 3">CBS 1483</strain>
    </source>
</reference>
<protein>
    <submittedName>
        <fullName evidence="2">Helper of ask1</fullName>
    </submittedName>
</protein>
<evidence type="ECO:0000256" key="1">
    <source>
        <dbReference type="SAM" id="Coils"/>
    </source>
</evidence>
<proteinExistence type="predicted"/>
<gene>
    <name evidence="2" type="primary">HSK3</name>
    <name evidence="2" type="ORF">GRS66_008943</name>
</gene>
<dbReference type="InterPro" id="IPR042332">
    <property type="entry name" value="Hsk3"/>
</dbReference>
<dbReference type="OrthoDB" id="4040439at2759"/>
<dbReference type="PANTHER" id="PTHR28289:SF1">
    <property type="entry name" value="DASH COMPLEX SUBUNIT HSK3"/>
    <property type="match status" value="1"/>
</dbReference>
<dbReference type="GO" id="GO:0051010">
    <property type="term" value="F:microtubule plus-end binding"/>
    <property type="evidence" value="ECO:0007669"/>
    <property type="project" value="TreeGrafter"/>
</dbReference>
<dbReference type="GO" id="GO:0042729">
    <property type="term" value="C:DASH complex"/>
    <property type="evidence" value="ECO:0007669"/>
    <property type="project" value="TreeGrafter"/>
</dbReference>
<evidence type="ECO:0000313" key="2">
    <source>
        <dbReference type="EMBL" id="QID86321.1"/>
    </source>
</evidence>
<sequence>MNANKLRQYNQLAHELKELQTNLQETTRQLDIMSKQSNENLVNQLGKVHGSWLIGSYIYYMEQMLGKAQ</sequence>